<keyword evidence="3" id="KW-1185">Reference proteome</keyword>
<sequence>MGVMDYIFGKQKTPQQQIREAQRLLNRSMREIDREISRIDASQKQTESQIRQYATKGNTAACRVSAKDLVRLRRHRHQLYSLRTQLYGLNLRITTLSTNHQLAVSMQGATKAIKSMNSKVQLPKMQQLLVEFEKQSEVMNMKQEMVADGLDDAFEELSDDEEQEDEIVQQILDEIGIQASMKLNSVPGSSLNEAVNQSSNSQSAMKSELLLDGTGNAGGHNRSLDDELQSRLDNLKK</sequence>
<feature type="compositionally biased region" description="Polar residues" evidence="1">
    <location>
        <begin position="190"/>
        <end position="205"/>
    </location>
</feature>
<evidence type="ECO:0000313" key="2">
    <source>
        <dbReference type="EMBL" id="PVV00722.1"/>
    </source>
</evidence>
<gene>
    <name evidence="2" type="ORF">BB560_004883</name>
</gene>
<protein>
    <submittedName>
        <fullName evidence="2">Uncharacterized protein</fullName>
    </submittedName>
</protein>
<dbReference type="PANTHER" id="PTHR10476">
    <property type="entry name" value="CHARGED MULTIVESICULAR BODY PROTEIN"/>
    <property type="match status" value="1"/>
</dbReference>
<comment type="caution">
    <text evidence="2">The sequence shown here is derived from an EMBL/GenBank/DDBJ whole genome shotgun (WGS) entry which is preliminary data.</text>
</comment>
<dbReference type="Pfam" id="PF03357">
    <property type="entry name" value="Snf7"/>
    <property type="match status" value="1"/>
</dbReference>
<dbReference type="GO" id="GO:0007034">
    <property type="term" value="P:vacuolar transport"/>
    <property type="evidence" value="ECO:0007669"/>
    <property type="project" value="InterPro"/>
</dbReference>
<dbReference type="EMBL" id="MBFS01001688">
    <property type="protein sequence ID" value="PVV00722.1"/>
    <property type="molecule type" value="Genomic_DNA"/>
</dbReference>
<dbReference type="AlphaFoldDB" id="A0A2T9Z845"/>
<accession>A0A2T9Z845</accession>
<dbReference type="InterPro" id="IPR005024">
    <property type="entry name" value="Snf7_fam"/>
</dbReference>
<feature type="region of interest" description="Disordered" evidence="1">
    <location>
        <begin position="190"/>
        <end position="237"/>
    </location>
</feature>
<name>A0A2T9Z845_9FUNG</name>
<evidence type="ECO:0000256" key="1">
    <source>
        <dbReference type="SAM" id="MobiDB-lite"/>
    </source>
</evidence>
<dbReference type="OrthoDB" id="10252926at2759"/>
<feature type="compositionally biased region" description="Basic and acidic residues" evidence="1">
    <location>
        <begin position="222"/>
        <end position="237"/>
    </location>
</feature>
<evidence type="ECO:0000313" key="3">
    <source>
        <dbReference type="Proteomes" id="UP000245609"/>
    </source>
</evidence>
<organism evidence="2 3">
    <name type="scientific">Smittium megazygosporum</name>
    <dbReference type="NCBI Taxonomy" id="133381"/>
    <lineage>
        <taxon>Eukaryota</taxon>
        <taxon>Fungi</taxon>
        <taxon>Fungi incertae sedis</taxon>
        <taxon>Zoopagomycota</taxon>
        <taxon>Kickxellomycotina</taxon>
        <taxon>Harpellomycetes</taxon>
        <taxon>Harpellales</taxon>
        <taxon>Legeriomycetaceae</taxon>
        <taxon>Smittium</taxon>
    </lineage>
</organism>
<dbReference type="STRING" id="133381.A0A2T9Z845"/>
<dbReference type="Proteomes" id="UP000245609">
    <property type="component" value="Unassembled WGS sequence"/>
</dbReference>
<dbReference type="Gene3D" id="6.10.140.1230">
    <property type="match status" value="1"/>
</dbReference>
<reference evidence="2 3" key="1">
    <citation type="journal article" date="2018" name="MBio">
        <title>Comparative Genomics Reveals the Core Gene Toolbox for the Fungus-Insect Symbiosis.</title>
        <authorList>
            <person name="Wang Y."/>
            <person name="Stata M."/>
            <person name="Wang W."/>
            <person name="Stajich J.E."/>
            <person name="White M.M."/>
            <person name="Moncalvo J.M."/>
        </authorList>
    </citation>
    <scope>NUCLEOTIDE SEQUENCE [LARGE SCALE GENOMIC DNA]</scope>
    <source>
        <strain evidence="2 3">SC-DP-2</strain>
    </source>
</reference>
<proteinExistence type="predicted"/>